<dbReference type="EMBL" id="JAQQWM010000006">
    <property type="protein sequence ID" value="KAK8060661.1"/>
    <property type="molecule type" value="Genomic_DNA"/>
</dbReference>
<dbReference type="Pfam" id="PF25545">
    <property type="entry name" value="DUF7924"/>
    <property type="match status" value="1"/>
</dbReference>
<name>A0ABR1UP18_9PEZI</name>
<accession>A0ABR1UP18</accession>
<comment type="caution">
    <text evidence="2">The sequence shown here is derived from an EMBL/GenBank/DDBJ whole genome shotgun (WGS) entry which is preliminary data.</text>
</comment>
<reference evidence="2 3" key="1">
    <citation type="submission" date="2023-01" db="EMBL/GenBank/DDBJ databases">
        <title>Analysis of 21 Apiospora genomes using comparative genomics revels a genus with tremendous synthesis potential of carbohydrate active enzymes and secondary metabolites.</title>
        <authorList>
            <person name="Sorensen T."/>
        </authorList>
    </citation>
    <scope>NUCLEOTIDE SEQUENCE [LARGE SCALE GENOMIC DNA]</scope>
    <source>
        <strain evidence="2 3">CBS 83171</strain>
    </source>
</reference>
<keyword evidence="3" id="KW-1185">Reference proteome</keyword>
<dbReference type="InterPro" id="IPR057684">
    <property type="entry name" value="DUF7924"/>
</dbReference>
<protein>
    <recommendedName>
        <fullName evidence="1">DUF7924 domain-containing protein</fullName>
    </recommendedName>
</protein>
<feature type="domain" description="DUF7924" evidence="1">
    <location>
        <begin position="3"/>
        <end position="132"/>
    </location>
</feature>
<evidence type="ECO:0000313" key="3">
    <source>
        <dbReference type="Proteomes" id="UP001446871"/>
    </source>
</evidence>
<proteinExistence type="predicted"/>
<evidence type="ECO:0000313" key="2">
    <source>
        <dbReference type="EMBL" id="KAK8060661.1"/>
    </source>
</evidence>
<sequence>MPFSETQWDALEKMRPRQGWVGQLADVALPFLAVEVCAEGPEGDSLWNATNRCLGGSASCAKVVGRLNDLLRRYPDPPSVNEASFGLVLNQVVARLYVTYYETDDSSLQNDEGLKYHMKSVARFDLEELEGCFSSVAVSGTYSIGAKDHASGKSRRRLTSITRKIRRL</sequence>
<evidence type="ECO:0000259" key="1">
    <source>
        <dbReference type="Pfam" id="PF25545"/>
    </source>
</evidence>
<gene>
    <name evidence="2" type="ORF">PG996_010591</name>
</gene>
<organism evidence="2 3">
    <name type="scientific">Apiospora saccharicola</name>
    <dbReference type="NCBI Taxonomy" id="335842"/>
    <lineage>
        <taxon>Eukaryota</taxon>
        <taxon>Fungi</taxon>
        <taxon>Dikarya</taxon>
        <taxon>Ascomycota</taxon>
        <taxon>Pezizomycotina</taxon>
        <taxon>Sordariomycetes</taxon>
        <taxon>Xylariomycetidae</taxon>
        <taxon>Amphisphaeriales</taxon>
        <taxon>Apiosporaceae</taxon>
        <taxon>Apiospora</taxon>
    </lineage>
</organism>
<dbReference type="Proteomes" id="UP001446871">
    <property type="component" value="Unassembled WGS sequence"/>
</dbReference>